<evidence type="ECO:0000313" key="2">
    <source>
        <dbReference type="Proteomes" id="UP000290809"/>
    </source>
</evidence>
<proteinExistence type="predicted"/>
<dbReference type="EMBL" id="QMKO01004409">
    <property type="protein sequence ID" value="RTG80192.1"/>
    <property type="molecule type" value="Genomic_DNA"/>
</dbReference>
<keyword evidence="2" id="KW-1185">Reference proteome</keyword>
<name>A0A430PXM8_SCHBO</name>
<dbReference type="AlphaFoldDB" id="A0A430PXM8"/>
<evidence type="ECO:0000313" key="1">
    <source>
        <dbReference type="EMBL" id="RTG80192.1"/>
    </source>
</evidence>
<protein>
    <submittedName>
        <fullName evidence="1">Uncharacterized protein</fullName>
    </submittedName>
</protein>
<accession>A0A430PXM8</accession>
<organism evidence="1 2">
    <name type="scientific">Schistosoma bovis</name>
    <name type="common">Blood fluke</name>
    <dbReference type="NCBI Taxonomy" id="6184"/>
    <lineage>
        <taxon>Eukaryota</taxon>
        <taxon>Metazoa</taxon>
        <taxon>Spiralia</taxon>
        <taxon>Lophotrochozoa</taxon>
        <taxon>Platyhelminthes</taxon>
        <taxon>Trematoda</taxon>
        <taxon>Digenea</taxon>
        <taxon>Strigeidida</taxon>
        <taxon>Schistosomatoidea</taxon>
        <taxon>Schistosomatidae</taxon>
        <taxon>Schistosoma</taxon>
    </lineage>
</organism>
<reference evidence="1 2" key="1">
    <citation type="journal article" date="2019" name="PLoS Pathog.">
        <title>Genome sequence of the bovine parasite Schistosoma bovis Tanzania.</title>
        <authorList>
            <person name="Oey H."/>
            <person name="Zakrzewski M."/>
            <person name="Gobert G."/>
            <person name="Gravermann K."/>
            <person name="Stoye J."/>
            <person name="Jones M."/>
            <person name="Mcmanus D."/>
            <person name="Krause L."/>
        </authorList>
    </citation>
    <scope>NUCLEOTIDE SEQUENCE [LARGE SCALE GENOMIC DNA]</scope>
    <source>
        <strain evidence="1 2">TAN1997</strain>
    </source>
</reference>
<gene>
    <name evidence="1" type="ORF">DC041_0004379</name>
</gene>
<comment type="caution">
    <text evidence="1">The sequence shown here is derived from an EMBL/GenBank/DDBJ whole genome shotgun (WGS) entry which is preliminary data.</text>
</comment>
<sequence>MPHNLFTYSPDAFGCNRFYTESVSYKLINPFLEIIMFLLLCMQTTLAIDRILSKNMFLIFTPNALV</sequence>
<dbReference type="Proteomes" id="UP000290809">
    <property type="component" value="Unassembled WGS sequence"/>
</dbReference>